<keyword evidence="2" id="KW-0732">Signal</keyword>
<reference evidence="4" key="1">
    <citation type="submission" date="2011-07" db="EMBL/GenBank/DDBJ databases">
        <title>The complete genome of Cyclobacterium marinum DSM 745.</title>
        <authorList>
            <person name="Lucas S."/>
            <person name="Han J."/>
            <person name="Lapidus A."/>
            <person name="Bruce D."/>
            <person name="Goodwin L."/>
            <person name="Pitluck S."/>
            <person name="Peters L."/>
            <person name="Kyrpides N."/>
            <person name="Mavromatis K."/>
            <person name="Ivanova N."/>
            <person name="Ovchinnikova G."/>
            <person name="Chertkov O."/>
            <person name="Detter J.C."/>
            <person name="Tapia R."/>
            <person name="Han C."/>
            <person name="Land M."/>
            <person name="Hauser L."/>
            <person name="Markowitz V."/>
            <person name="Cheng J.-F."/>
            <person name="Hugenholtz P."/>
            <person name="Woyke T."/>
            <person name="Wu D."/>
            <person name="Tindall B."/>
            <person name="Schuetze A."/>
            <person name="Brambilla E."/>
            <person name="Klenk H.-P."/>
            <person name="Eisen J.A."/>
        </authorList>
    </citation>
    <scope>NUCLEOTIDE SEQUENCE [LARGE SCALE GENOMIC DNA]</scope>
    <source>
        <strain evidence="4">ATCC 25205 / DSM 745 / LMG 13164 / NCIMB 1802</strain>
    </source>
</reference>
<dbReference type="Gene3D" id="1.20.1600.10">
    <property type="entry name" value="Outer membrane efflux proteins (OEP)"/>
    <property type="match status" value="1"/>
</dbReference>
<feature type="chain" id="PRO_5003400734" evidence="2">
    <location>
        <begin position="24"/>
        <end position="432"/>
    </location>
</feature>
<feature type="signal peptide" evidence="2">
    <location>
        <begin position="1"/>
        <end position="23"/>
    </location>
</feature>
<sequence length="432" mass="49693">MMNNIRSGKLILILLLFSLATKAQDTLQLSREQAEALFLKDNLRLIAEKLNISQAEAMAMQANLWPNPSFTLDQVNFWATNAQTGGKEVIPSLGGLPTNQQFGFGIEQIILTARKRKKLVALEEVSVEKSKQYFEDLLRNLKIEFRNQLTRLQYLQFSKSIYQNQLNSIRLLTIAYKNQVEEGNVSQGEFIRLKAMELEIAKTINEFNREVNEAQKELKVFMHLPATTHLQITDEGFLKDTEQFSQLALNDIIEQAKIHRPDYRITQLEETYYNNLHAFEKAQRIPNLTLSSAYDRGGNAMLDFVGFGVSMDLPFFNRNQGNIRHAQIGIKKSKILRKEKTLKIENEIVLSYQNLSNAVFFLDEIASDYESTLDGLLTSYTQNFIERNISMLEYLDFLEAYLENKKVILEAGKDVNEMAEELNYTVGMDLIK</sequence>
<evidence type="ECO:0000313" key="3">
    <source>
        <dbReference type="EMBL" id="AEL25264.1"/>
    </source>
</evidence>
<gene>
    <name evidence="3" type="ordered locus">Cycma_1502</name>
</gene>
<evidence type="ECO:0000313" key="4">
    <source>
        <dbReference type="Proteomes" id="UP000001635"/>
    </source>
</evidence>
<dbReference type="HOGENOM" id="CLU_012817_14_4_10"/>
<dbReference type="AlphaFoldDB" id="G0J3Q8"/>
<dbReference type="eggNOG" id="COG1538">
    <property type="taxonomic scope" value="Bacteria"/>
</dbReference>
<keyword evidence="1" id="KW-0175">Coiled coil</keyword>
<dbReference type="GO" id="GO:0015562">
    <property type="term" value="F:efflux transmembrane transporter activity"/>
    <property type="evidence" value="ECO:0007669"/>
    <property type="project" value="InterPro"/>
</dbReference>
<feature type="coiled-coil region" evidence="1">
    <location>
        <begin position="193"/>
        <end position="224"/>
    </location>
</feature>
<organism evidence="3 4">
    <name type="scientific">Cyclobacterium marinum (strain ATCC 25205 / DSM 745 / LMG 13164 / NCIMB 1802)</name>
    <name type="common">Flectobacillus marinus</name>
    <dbReference type="NCBI Taxonomy" id="880070"/>
    <lineage>
        <taxon>Bacteria</taxon>
        <taxon>Pseudomonadati</taxon>
        <taxon>Bacteroidota</taxon>
        <taxon>Cytophagia</taxon>
        <taxon>Cytophagales</taxon>
        <taxon>Cyclobacteriaceae</taxon>
        <taxon>Cyclobacterium</taxon>
    </lineage>
</organism>
<name>G0J3Q8_CYCMS</name>
<dbReference type="EMBL" id="CP002955">
    <property type="protein sequence ID" value="AEL25264.1"/>
    <property type="molecule type" value="Genomic_DNA"/>
</dbReference>
<dbReference type="RefSeq" id="WP_014019559.1">
    <property type="nucleotide sequence ID" value="NC_015914.1"/>
</dbReference>
<keyword evidence="4" id="KW-1185">Reference proteome</keyword>
<evidence type="ECO:0000256" key="1">
    <source>
        <dbReference type="SAM" id="Coils"/>
    </source>
</evidence>
<proteinExistence type="predicted"/>
<dbReference type="InterPro" id="IPR010131">
    <property type="entry name" value="MdtP/NodT-like"/>
</dbReference>
<dbReference type="OrthoDB" id="9791261at2"/>
<dbReference type="SUPFAM" id="SSF56954">
    <property type="entry name" value="Outer membrane efflux proteins (OEP)"/>
    <property type="match status" value="1"/>
</dbReference>
<dbReference type="PANTHER" id="PTHR30203:SF23">
    <property type="entry name" value="OUTER MEMBRANE EFFLUX PROTEIN"/>
    <property type="match status" value="1"/>
</dbReference>
<protein>
    <submittedName>
        <fullName evidence="3">Outer membrane efflux protein</fullName>
    </submittedName>
</protein>
<dbReference type="PANTHER" id="PTHR30203">
    <property type="entry name" value="OUTER MEMBRANE CATION EFFLUX PROTEIN"/>
    <property type="match status" value="1"/>
</dbReference>
<evidence type="ECO:0000256" key="2">
    <source>
        <dbReference type="SAM" id="SignalP"/>
    </source>
</evidence>
<dbReference type="Proteomes" id="UP000001635">
    <property type="component" value="Chromosome"/>
</dbReference>
<dbReference type="KEGG" id="cmr:Cycma_1502"/>
<accession>G0J3Q8</accession>
<dbReference type="STRING" id="880070.Cycma_1502"/>